<sequence length="67" mass="6720">MVGAMIACAQMGLEVVVWGAQGKTAAELAACLCPGAKPWLRRSASSSEGVEVAATPTARESLALTGS</sequence>
<protein>
    <submittedName>
        <fullName evidence="2">Nicotinate-nucleotide--dimethylbenzimidazole phosphoribosyltransferase</fullName>
    </submittedName>
</protein>
<dbReference type="SUPFAM" id="SSF52733">
    <property type="entry name" value="Nicotinate mononucleotide:5,6-dimethylbenzimidazole phosphoribosyltransferase (CobT)"/>
    <property type="match status" value="1"/>
</dbReference>
<organism evidence="2 3">
    <name type="scientific">Thiorhodococcus mannitoliphagus</name>
    <dbReference type="NCBI Taxonomy" id="329406"/>
    <lineage>
        <taxon>Bacteria</taxon>
        <taxon>Pseudomonadati</taxon>
        <taxon>Pseudomonadota</taxon>
        <taxon>Gammaproteobacteria</taxon>
        <taxon>Chromatiales</taxon>
        <taxon>Chromatiaceae</taxon>
        <taxon>Thiorhodococcus</taxon>
    </lineage>
</organism>
<gene>
    <name evidence="2" type="ORF">G3480_04960</name>
</gene>
<dbReference type="Gene3D" id="3.40.50.10210">
    <property type="match status" value="1"/>
</dbReference>
<accession>A0A6P1DP08</accession>
<keyword evidence="2" id="KW-0808">Transferase</keyword>
<name>A0A6P1DP08_9GAMM</name>
<evidence type="ECO:0000256" key="1">
    <source>
        <dbReference type="SAM" id="MobiDB-lite"/>
    </source>
</evidence>
<feature type="region of interest" description="Disordered" evidence="1">
    <location>
        <begin position="46"/>
        <end position="67"/>
    </location>
</feature>
<keyword evidence="3" id="KW-1185">Reference proteome</keyword>
<proteinExistence type="predicted"/>
<dbReference type="EMBL" id="JAAIJR010000013">
    <property type="protein sequence ID" value="NEX19669.1"/>
    <property type="molecule type" value="Genomic_DNA"/>
</dbReference>
<dbReference type="GO" id="GO:0008939">
    <property type="term" value="F:nicotinate-nucleotide-dimethylbenzimidazole phosphoribosyltransferase activity"/>
    <property type="evidence" value="ECO:0007669"/>
    <property type="project" value="InterPro"/>
</dbReference>
<keyword evidence="2" id="KW-0328">Glycosyltransferase</keyword>
<dbReference type="InterPro" id="IPR003200">
    <property type="entry name" value="Nict_dMeBzImd_PRibTrfase"/>
</dbReference>
<dbReference type="AlphaFoldDB" id="A0A6P1DP08"/>
<reference evidence="2 3" key="2">
    <citation type="submission" date="2020-02" db="EMBL/GenBank/DDBJ databases">
        <title>Genome sequences of Thiorhodococcus mannitoliphagus and Thiorhodococcus minor, purple sulfur photosynthetic bacteria in the gammaproteobacterial family, Chromatiaceae.</title>
        <authorList>
            <person name="Aviles F.A."/>
            <person name="Meyer T.E."/>
            <person name="Kyndt J.A."/>
        </authorList>
    </citation>
    <scope>NUCLEOTIDE SEQUENCE [LARGE SCALE GENOMIC DNA]</scope>
    <source>
        <strain evidence="2 3">DSM 18266</strain>
    </source>
</reference>
<dbReference type="Pfam" id="PF02277">
    <property type="entry name" value="DBI_PRT"/>
    <property type="match status" value="1"/>
</dbReference>
<dbReference type="InterPro" id="IPR036087">
    <property type="entry name" value="Nict_dMeBzImd_PRibTrfase_sf"/>
</dbReference>
<comment type="caution">
    <text evidence="2">The sequence shown here is derived from an EMBL/GenBank/DDBJ whole genome shotgun (WGS) entry which is preliminary data.</text>
</comment>
<reference evidence="3" key="1">
    <citation type="journal article" date="2020" name="Microbiol. Resour. Announc.">
        <title>Draft Genome Sequences of Thiorhodococcus mannitoliphagus and Thiorhodococcus minor, Purple Sulfur Photosynthetic Bacteria in the Gammaproteobacterial Family Chromatiaceae.</title>
        <authorList>
            <person name="Aviles F.A."/>
            <person name="Meyer T.E."/>
            <person name="Kyndt J.A."/>
        </authorList>
    </citation>
    <scope>NUCLEOTIDE SEQUENCE [LARGE SCALE GENOMIC DNA]</scope>
    <source>
        <strain evidence="3">DSM 18266</strain>
    </source>
</reference>
<dbReference type="Proteomes" id="UP000471640">
    <property type="component" value="Unassembled WGS sequence"/>
</dbReference>
<evidence type="ECO:0000313" key="3">
    <source>
        <dbReference type="Proteomes" id="UP000471640"/>
    </source>
</evidence>
<evidence type="ECO:0000313" key="2">
    <source>
        <dbReference type="EMBL" id="NEX19669.1"/>
    </source>
</evidence>